<keyword evidence="2" id="KW-0812">Transmembrane</keyword>
<dbReference type="AlphaFoldDB" id="A0A7X9SQJ2"/>
<keyword evidence="1" id="KW-0175">Coiled coil</keyword>
<feature type="coiled-coil region" evidence="1">
    <location>
        <begin position="10"/>
        <end position="44"/>
    </location>
</feature>
<reference evidence="3 4" key="1">
    <citation type="submission" date="2020-04" db="EMBL/GenBank/DDBJ databases">
        <authorList>
            <person name="Hitch T.C.A."/>
            <person name="Wylensek D."/>
            <person name="Clavel T."/>
        </authorList>
    </citation>
    <scope>NUCLEOTIDE SEQUENCE [LARGE SCALE GENOMIC DNA]</scope>
    <source>
        <strain evidence="3 4">WB01_NA02</strain>
    </source>
</reference>
<dbReference type="Gene3D" id="1.20.5.340">
    <property type="match status" value="1"/>
</dbReference>
<evidence type="ECO:0000256" key="2">
    <source>
        <dbReference type="SAM" id="Phobius"/>
    </source>
</evidence>
<protein>
    <recommendedName>
        <fullName evidence="5">Hemolysin XhlA</fullName>
    </recommendedName>
</protein>
<accession>A0A7X9SQJ2</accession>
<sequence>MNEELIKDKLETHDKRLDNHGDRLDKLEQDGRELKTELKNLCENLKSLTGMIRWFVTVLGGALISFFFYVIQSKLF</sequence>
<organism evidence="3 4">
    <name type="scientific">Clostridium beijerinckii</name>
    <name type="common">Clostridium MP</name>
    <dbReference type="NCBI Taxonomy" id="1520"/>
    <lineage>
        <taxon>Bacteria</taxon>
        <taxon>Bacillati</taxon>
        <taxon>Bacillota</taxon>
        <taxon>Clostridia</taxon>
        <taxon>Eubacteriales</taxon>
        <taxon>Clostridiaceae</taxon>
        <taxon>Clostridium</taxon>
    </lineage>
</organism>
<gene>
    <name evidence="3" type="ORF">HF849_16130</name>
</gene>
<evidence type="ECO:0000313" key="4">
    <source>
        <dbReference type="Proteomes" id="UP000587880"/>
    </source>
</evidence>
<dbReference type="Proteomes" id="UP000587880">
    <property type="component" value="Unassembled WGS sequence"/>
</dbReference>
<evidence type="ECO:0008006" key="5">
    <source>
        <dbReference type="Google" id="ProtNLM"/>
    </source>
</evidence>
<dbReference type="EMBL" id="JABAGD010000031">
    <property type="protein sequence ID" value="NMF06247.1"/>
    <property type="molecule type" value="Genomic_DNA"/>
</dbReference>
<evidence type="ECO:0000313" key="3">
    <source>
        <dbReference type="EMBL" id="NMF06247.1"/>
    </source>
</evidence>
<keyword evidence="2" id="KW-0472">Membrane</keyword>
<dbReference type="Pfam" id="PF10779">
    <property type="entry name" value="XhlA"/>
    <property type="match status" value="1"/>
</dbReference>
<comment type="caution">
    <text evidence="3">The sequence shown here is derived from an EMBL/GenBank/DDBJ whole genome shotgun (WGS) entry which is preliminary data.</text>
</comment>
<keyword evidence="2" id="KW-1133">Transmembrane helix</keyword>
<proteinExistence type="predicted"/>
<name>A0A7X9SQJ2_CLOBE</name>
<dbReference type="RefSeq" id="WP_168982462.1">
    <property type="nucleotide sequence ID" value="NZ_JABAGD010000031.1"/>
</dbReference>
<dbReference type="InterPro" id="IPR019715">
    <property type="entry name" value="Haemolysin_XhlA"/>
</dbReference>
<evidence type="ECO:0000256" key="1">
    <source>
        <dbReference type="SAM" id="Coils"/>
    </source>
</evidence>
<feature type="transmembrane region" description="Helical" evidence="2">
    <location>
        <begin position="51"/>
        <end position="71"/>
    </location>
</feature>